<dbReference type="InterPro" id="IPR023631">
    <property type="entry name" value="Amidase_dom"/>
</dbReference>
<accession>A0A2W2B4P4</accession>
<dbReference type="Proteomes" id="UP000248764">
    <property type="component" value="Unassembled WGS sequence"/>
</dbReference>
<evidence type="ECO:0000313" key="4">
    <source>
        <dbReference type="Proteomes" id="UP000248764"/>
    </source>
</evidence>
<evidence type="ECO:0000313" key="3">
    <source>
        <dbReference type="EMBL" id="PZF82355.1"/>
    </source>
</evidence>
<dbReference type="SUPFAM" id="SSF75304">
    <property type="entry name" value="Amidase signature (AS) enzymes"/>
    <property type="match status" value="1"/>
</dbReference>
<comment type="similarity">
    <text evidence="1">Belongs to the amidase family.</text>
</comment>
<evidence type="ECO:0000256" key="1">
    <source>
        <dbReference type="ARBA" id="ARBA00009199"/>
    </source>
</evidence>
<comment type="caution">
    <text evidence="3">The sequence shown here is derived from an EMBL/GenBank/DDBJ whole genome shotgun (WGS) entry which is preliminary data.</text>
</comment>
<dbReference type="EMBL" id="POTW01000040">
    <property type="protein sequence ID" value="PZF82355.1"/>
    <property type="molecule type" value="Genomic_DNA"/>
</dbReference>
<dbReference type="InterPro" id="IPR020556">
    <property type="entry name" value="Amidase_CS"/>
</dbReference>
<dbReference type="InterPro" id="IPR000120">
    <property type="entry name" value="Amidase"/>
</dbReference>
<dbReference type="Gene3D" id="3.90.1300.10">
    <property type="entry name" value="Amidase signature (AS) domain"/>
    <property type="match status" value="1"/>
</dbReference>
<dbReference type="PROSITE" id="PS00571">
    <property type="entry name" value="AMIDASES"/>
    <property type="match status" value="1"/>
</dbReference>
<organism evidence="3 4">
    <name type="scientific">Jiangella anatolica</name>
    <dbReference type="NCBI Taxonomy" id="2670374"/>
    <lineage>
        <taxon>Bacteria</taxon>
        <taxon>Bacillati</taxon>
        <taxon>Actinomycetota</taxon>
        <taxon>Actinomycetes</taxon>
        <taxon>Jiangellales</taxon>
        <taxon>Jiangellaceae</taxon>
        <taxon>Jiangella</taxon>
    </lineage>
</organism>
<dbReference type="PANTHER" id="PTHR11895:SF7">
    <property type="entry name" value="GLUTAMYL-TRNA(GLN) AMIDOTRANSFERASE SUBUNIT A, MITOCHONDRIAL"/>
    <property type="match status" value="1"/>
</dbReference>
<name>A0A2W2B4P4_9ACTN</name>
<keyword evidence="4" id="KW-1185">Reference proteome</keyword>
<dbReference type="PANTHER" id="PTHR11895">
    <property type="entry name" value="TRANSAMIDASE"/>
    <property type="match status" value="1"/>
</dbReference>
<protein>
    <submittedName>
        <fullName evidence="3">Amidase</fullName>
    </submittedName>
</protein>
<dbReference type="AlphaFoldDB" id="A0A2W2B4P4"/>
<feature type="domain" description="Amidase" evidence="2">
    <location>
        <begin position="36"/>
        <end position="396"/>
    </location>
</feature>
<proteinExistence type="inferred from homology"/>
<sequence>MGTGPPRRRRAEPALERSLAYFDALAGTPWGNLVVARRDDEARAEAAVAAGPLEGLVAAVKDNIDVASLPTRLGSDASDDRPAGVDAAVVAAVRRVGAVIAAKTHLHELGAGVSGLVGRDGPARHPLDPERITGGSSSGAAALVALGAADFALGTDTGASVRAPAALCGCVGFVPRQDRLPRHGVTPLNPTLDRVGVLARDLRTMRRVWTALADPPVPLDRPLRIGVVATGAEPAVALGVAAAARALDARHEVTQLRFGRADELRSIYRVVSAFEFARLVDGQGERAALLQPELRTLLDATRFPGEGEYAEALVALASARTTVAEELGVDVLLLSTVPVTAPRAAGVDRAVHARLLADCTPFSVLDWPALSIPAPGPGLPVGVQLVGVRIDEAELLAVAALLPGGVPEVVS</sequence>
<dbReference type="Pfam" id="PF01425">
    <property type="entry name" value="Amidase"/>
    <property type="match status" value="1"/>
</dbReference>
<gene>
    <name evidence="3" type="ORF">C1I92_17160</name>
</gene>
<dbReference type="InterPro" id="IPR036928">
    <property type="entry name" value="AS_sf"/>
</dbReference>
<evidence type="ECO:0000259" key="2">
    <source>
        <dbReference type="Pfam" id="PF01425"/>
    </source>
</evidence>
<dbReference type="GO" id="GO:0003824">
    <property type="term" value="F:catalytic activity"/>
    <property type="evidence" value="ECO:0007669"/>
    <property type="project" value="InterPro"/>
</dbReference>
<reference evidence="3 4" key="1">
    <citation type="submission" date="2018-01" db="EMBL/GenBank/DDBJ databases">
        <title>Draft genome sequence of Jiangella sp. GTF31.</title>
        <authorList>
            <person name="Sahin N."/>
            <person name="Ay H."/>
            <person name="Saygin H."/>
        </authorList>
    </citation>
    <scope>NUCLEOTIDE SEQUENCE [LARGE SCALE GENOMIC DNA]</scope>
    <source>
        <strain evidence="3 4">GTF31</strain>
    </source>
</reference>
<dbReference type="RefSeq" id="WP_111255871.1">
    <property type="nucleotide sequence ID" value="NZ_POTW01000040.1"/>
</dbReference>